<evidence type="ECO:0000313" key="3">
    <source>
        <dbReference type="Proteomes" id="UP000259465"/>
    </source>
</evidence>
<dbReference type="KEGG" id="crz:D1345_10620"/>
<name>A0AAD0W7R0_9NEIS</name>
<dbReference type="AlphaFoldDB" id="A0AAD0W7R0"/>
<accession>A0AAD0W7R0</accession>
<dbReference type="EMBL" id="CP031968">
    <property type="protein sequence ID" value="AXT46615.1"/>
    <property type="molecule type" value="Genomic_DNA"/>
</dbReference>
<keyword evidence="1" id="KW-1133">Transmembrane helix</keyword>
<feature type="transmembrane region" description="Helical" evidence="1">
    <location>
        <begin position="81"/>
        <end position="105"/>
    </location>
</feature>
<evidence type="ECO:0000313" key="2">
    <source>
        <dbReference type="EMBL" id="AXT46615.1"/>
    </source>
</evidence>
<dbReference type="RefSeq" id="WP_118267609.1">
    <property type="nucleotide sequence ID" value="NZ_CP031968.1"/>
</dbReference>
<reference evidence="2 3" key="1">
    <citation type="submission" date="2018-08" db="EMBL/GenBank/DDBJ databases">
        <title>Complete genome sequence of JP2-74.</title>
        <authorList>
            <person name="Wu L."/>
        </authorList>
    </citation>
    <scope>NUCLEOTIDE SEQUENCE [LARGE SCALE GENOMIC DNA]</scope>
    <source>
        <strain evidence="2 3">JP2-74</strain>
    </source>
</reference>
<organism evidence="2 3">
    <name type="scientific">Chromobacterium rhizoryzae</name>
    <dbReference type="NCBI Taxonomy" id="1778675"/>
    <lineage>
        <taxon>Bacteria</taxon>
        <taxon>Pseudomonadati</taxon>
        <taxon>Pseudomonadota</taxon>
        <taxon>Betaproteobacteria</taxon>
        <taxon>Neisseriales</taxon>
        <taxon>Chromobacteriaceae</taxon>
        <taxon>Chromobacterium</taxon>
    </lineage>
</organism>
<evidence type="ECO:0008006" key="4">
    <source>
        <dbReference type="Google" id="ProtNLM"/>
    </source>
</evidence>
<keyword evidence="1" id="KW-0472">Membrane</keyword>
<keyword evidence="3" id="KW-1185">Reference proteome</keyword>
<sequence length="206" mass="23690">MKNTLYGFINVSYAAEEADIRIAIAEKTKQLFIKGNPTPDDLAFLDMAESVLLNPENREIYDREIKERLKREEKGFVTGNLDLGVAMVVGPVLVASVVVVMSFVLKHSAELYVIYFAYFLIALFSAICARHDKVSNADEEIPKGIDCKFCACIFLFWPVCYPYYFYYRNGKKYSPLLYFAILIVFLVALYLIHPVHDLLFRRGHFL</sequence>
<feature type="transmembrane region" description="Helical" evidence="1">
    <location>
        <begin position="173"/>
        <end position="192"/>
    </location>
</feature>
<dbReference type="Proteomes" id="UP000259465">
    <property type="component" value="Chromosome"/>
</dbReference>
<gene>
    <name evidence="2" type="ORF">D1345_10620</name>
</gene>
<protein>
    <recommendedName>
        <fullName evidence="4">J domain-containing protein</fullName>
    </recommendedName>
</protein>
<keyword evidence="1" id="KW-0812">Transmembrane</keyword>
<proteinExistence type="predicted"/>
<feature type="transmembrane region" description="Helical" evidence="1">
    <location>
        <begin position="149"/>
        <end position="167"/>
    </location>
</feature>
<feature type="transmembrane region" description="Helical" evidence="1">
    <location>
        <begin position="111"/>
        <end position="129"/>
    </location>
</feature>
<evidence type="ECO:0000256" key="1">
    <source>
        <dbReference type="SAM" id="Phobius"/>
    </source>
</evidence>